<organism evidence="1 2">
    <name type="scientific">Ralstonia solanacearum</name>
    <name type="common">Pseudomonas solanacearum</name>
    <dbReference type="NCBI Taxonomy" id="305"/>
    <lineage>
        <taxon>Bacteria</taxon>
        <taxon>Pseudomonadati</taxon>
        <taxon>Pseudomonadota</taxon>
        <taxon>Betaproteobacteria</taxon>
        <taxon>Burkholderiales</taxon>
        <taxon>Burkholderiaceae</taxon>
        <taxon>Ralstonia</taxon>
        <taxon>Ralstonia solanacearum species complex</taxon>
    </lineage>
</organism>
<proteinExistence type="predicted"/>
<evidence type="ECO:0000313" key="2">
    <source>
        <dbReference type="Proteomes" id="UP000261758"/>
    </source>
</evidence>
<dbReference type="AlphaFoldDB" id="A0AAD0S484"/>
<dbReference type="RefSeq" id="WP_048817297.1">
    <property type="nucleotide sequence ID" value="NZ_CP022759.1"/>
</dbReference>
<name>A0AAD0S484_RALSL</name>
<dbReference type="EMBL" id="CP022759">
    <property type="protein sequence ID" value="AXV80246.1"/>
    <property type="molecule type" value="Genomic_DNA"/>
</dbReference>
<accession>A0AAD0S484</accession>
<evidence type="ECO:0000313" key="1">
    <source>
        <dbReference type="EMBL" id="AXV80246.1"/>
    </source>
</evidence>
<protein>
    <submittedName>
        <fullName evidence="1">DUF2924 domain-containing protein</fullName>
    </submittedName>
</protein>
<gene>
    <name evidence="1" type="ORF">CJO77_01045</name>
</gene>
<dbReference type="Proteomes" id="UP000261758">
    <property type="component" value="Chromosome"/>
</dbReference>
<sequence length="63" mass="7089">MNAKPTSVAARIAELGRAPMPERWRLWERKAVVTADRGFECEGKPFKSLTALARHITGRVRTP</sequence>
<reference evidence="1 2" key="1">
    <citation type="submission" date="2017-08" db="EMBL/GenBank/DDBJ databases">
        <title>Genome sequences of Ralstonia solanacearum Species Complex (RSSC) isolated from Potato bacterial wilts in Korea.</title>
        <authorList>
            <person name="Cho H."/>
            <person name="Song E.-S."/>
            <person name="Lee Y.K."/>
            <person name="Lee S."/>
            <person name="Lee S.-W."/>
            <person name="Jo A."/>
            <person name="Kim J.-G."/>
            <person name="Hwang I."/>
        </authorList>
    </citation>
    <scope>NUCLEOTIDE SEQUENCE [LARGE SCALE GENOMIC DNA]</scope>
    <source>
        <strain evidence="1 2">T98</strain>
    </source>
</reference>